<dbReference type="Pfam" id="PF02355">
    <property type="entry name" value="SecD_SecF_C"/>
    <property type="match status" value="1"/>
</dbReference>
<feature type="transmembrane region" description="Helical" evidence="9">
    <location>
        <begin position="333"/>
        <end position="351"/>
    </location>
</feature>
<proteinExistence type="inferred from homology"/>
<keyword evidence="2 9" id="KW-0813">Transport</keyword>
<dbReference type="HAMAP" id="MF_01464_B">
    <property type="entry name" value="SecF_B"/>
    <property type="match status" value="1"/>
</dbReference>
<keyword evidence="3 9" id="KW-1003">Cell membrane</keyword>
<name>F0RS98_SPHGB</name>
<accession>F0RS98</accession>
<dbReference type="HOGENOM" id="CLU_050012_0_1_12"/>
<dbReference type="GO" id="GO:0006605">
    <property type="term" value="P:protein targeting"/>
    <property type="evidence" value="ECO:0007669"/>
    <property type="project" value="UniProtKB-UniRule"/>
</dbReference>
<dbReference type="AlphaFoldDB" id="F0RS98"/>
<evidence type="ECO:0000256" key="1">
    <source>
        <dbReference type="ARBA" id="ARBA00004651"/>
    </source>
</evidence>
<evidence type="ECO:0000313" key="11">
    <source>
        <dbReference type="EMBL" id="ADY14703.1"/>
    </source>
</evidence>
<evidence type="ECO:0000313" key="12">
    <source>
        <dbReference type="Proteomes" id="UP000008466"/>
    </source>
</evidence>
<comment type="subcellular location">
    <subcellularLocation>
        <location evidence="9">Cell inner membrane</location>
        <topology evidence="9">Multi-pass membrane protein</topology>
    </subcellularLocation>
    <subcellularLocation>
        <location evidence="1">Cell membrane</location>
        <topology evidence="1">Multi-pass membrane protein</topology>
    </subcellularLocation>
</comment>
<evidence type="ECO:0000256" key="4">
    <source>
        <dbReference type="ARBA" id="ARBA00022692"/>
    </source>
</evidence>
<feature type="transmembrane region" description="Helical" evidence="9">
    <location>
        <begin position="13"/>
        <end position="40"/>
    </location>
</feature>
<dbReference type="EMBL" id="CP002541">
    <property type="protein sequence ID" value="ADY14703.1"/>
    <property type="molecule type" value="Genomic_DNA"/>
</dbReference>
<keyword evidence="4 9" id="KW-0812">Transmembrane</keyword>
<keyword evidence="7 9" id="KW-0811">Translocation</keyword>
<dbReference type="eggNOG" id="COG0341">
    <property type="taxonomic scope" value="Bacteria"/>
</dbReference>
<keyword evidence="5 9" id="KW-0653">Protein transport</keyword>
<sequence>MLKNDIPVIKLRWYAWALAVVLLLAGAVTLGVFGGFNLGVDFESGLSQRIQIAPVGLEVTYSGNKDAVLAISGSALSLEVRGEEGVSTTSFRSQAYPTAKDLAGALSAVQDITATAVDGSLKTADLLSGYGFPATLSSVPTKLNFTGTGSTSIEDVRSALASLGNVKVQTVGSDENQTFQVRVGIKDNATQASMEDEVKKALASFFGEGNTVVLQSDYIGPKFSATLLSSSILAIVVAMALILVYVWIRFRFAYAVSSLIALLHDILMMLTAISILRLEFSSTTIAALLTIIGYSLNNTIVIFDRVRENVMLNKSAGLAKQIDLSVSQSVSRTVMSAVTTLVAILPLAIFASGDIQLFAINMMFGLVFGTYSSNFLAPSMLYWISKAQKKQNTEATVKKAE</sequence>
<gene>
    <name evidence="9" type="primary">secF</name>
    <name evidence="11" type="ordered locus">SpiBuddy_2895</name>
</gene>
<dbReference type="InterPro" id="IPR055344">
    <property type="entry name" value="SecD_SecF_C_bact"/>
</dbReference>
<reference evidence="12" key="1">
    <citation type="submission" date="2011-02" db="EMBL/GenBank/DDBJ databases">
        <title>Complete sequence of Spirochaeta sp. Buddy.</title>
        <authorList>
            <person name="Lucas S."/>
            <person name="Copeland A."/>
            <person name="Lapidus A."/>
            <person name="Cheng J.-F."/>
            <person name="Goodwin L."/>
            <person name="Pitluck S."/>
            <person name="Zeytun A."/>
            <person name="Detter J.C."/>
            <person name="Han C."/>
            <person name="Tapia R."/>
            <person name="Land M."/>
            <person name="Hauser L."/>
            <person name="Kyrpides N."/>
            <person name="Ivanova N."/>
            <person name="Mikhailova N."/>
            <person name="Pagani I."/>
            <person name="Ritalahti K.M."/>
            <person name="Loeffler F.E."/>
            <person name="Woyke T."/>
        </authorList>
    </citation>
    <scope>NUCLEOTIDE SEQUENCE [LARGE SCALE GENOMIC DNA]</scope>
    <source>
        <strain evidence="12">ATCC BAA-1886 / DSM 22777 / Buddy</strain>
    </source>
</reference>
<feature type="domain" description="Protein export membrane protein SecD/SecF C-terminal" evidence="10">
    <location>
        <begin position="208"/>
        <end position="386"/>
    </location>
</feature>
<keyword evidence="12" id="KW-1185">Reference proteome</keyword>
<dbReference type="SUPFAM" id="SSF82866">
    <property type="entry name" value="Multidrug efflux transporter AcrB transmembrane domain"/>
    <property type="match status" value="1"/>
</dbReference>
<evidence type="ECO:0000256" key="5">
    <source>
        <dbReference type="ARBA" id="ARBA00022927"/>
    </source>
</evidence>
<dbReference type="STRING" id="158189.SpiBuddy_2895"/>
<dbReference type="PANTHER" id="PTHR30081">
    <property type="entry name" value="PROTEIN-EXPORT MEMBRANE PROTEIN SEC"/>
    <property type="match status" value="1"/>
</dbReference>
<dbReference type="GO" id="GO:0005886">
    <property type="term" value="C:plasma membrane"/>
    <property type="evidence" value="ECO:0007669"/>
    <property type="project" value="UniProtKB-SubCell"/>
</dbReference>
<comment type="similarity">
    <text evidence="9">Belongs to the SecD/SecF family. SecF subfamily.</text>
</comment>
<dbReference type="RefSeq" id="WP_013608546.1">
    <property type="nucleotide sequence ID" value="NC_015152.1"/>
</dbReference>
<feature type="transmembrane region" description="Helical" evidence="9">
    <location>
        <begin position="254"/>
        <end position="276"/>
    </location>
</feature>
<comment type="subunit">
    <text evidence="9">Forms a complex with SecD. Part of the essential Sec protein translocation apparatus which comprises SecA, SecYEG and auxiliary proteins SecDF. Other proteins may also be involved.</text>
</comment>
<dbReference type="NCBIfam" id="TIGR00966">
    <property type="entry name" value="transloc_SecF"/>
    <property type="match status" value="1"/>
</dbReference>
<keyword evidence="8 9" id="KW-0472">Membrane</keyword>
<dbReference type="Proteomes" id="UP000008466">
    <property type="component" value="Chromosome"/>
</dbReference>
<evidence type="ECO:0000256" key="7">
    <source>
        <dbReference type="ARBA" id="ARBA00023010"/>
    </source>
</evidence>
<evidence type="ECO:0000256" key="3">
    <source>
        <dbReference type="ARBA" id="ARBA00022475"/>
    </source>
</evidence>
<evidence type="ECO:0000256" key="6">
    <source>
        <dbReference type="ARBA" id="ARBA00022989"/>
    </source>
</evidence>
<dbReference type="PANTHER" id="PTHR30081:SF8">
    <property type="entry name" value="PROTEIN TRANSLOCASE SUBUNIT SECF"/>
    <property type="match status" value="1"/>
</dbReference>
<dbReference type="OrthoDB" id="9805019at2"/>
<evidence type="ECO:0000256" key="8">
    <source>
        <dbReference type="ARBA" id="ARBA00023136"/>
    </source>
</evidence>
<feature type="transmembrane region" description="Helical" evidence="9">
    <location>
        <begin position="225"/>
        <end position="248"/>
    </location>
</feature>
<keyword evidence="9" id="KW-0997">Cell inner membrane</keyword>
<organism evidence="11 12">
    <name type="scientific">Sphaerochaeta globosa (strain ATCC BAA-1886 / DSM 22777 / Buddy)</name>
    <name type="common">Spirochaeta sp. (strain Buddy)</name>
    <dbReference type="NCBI Taxonomy" id="158189"/>
    <lineage>
        <taxon>Bacteria</taxon>
        <taxon>Pseudomonadati</taxon>
        <taxon>Spirochaetota</taxon>
        <taxon>Spirochaetia</taxon>
        <taxon>Spirochaetales</taxon>
        <taxon>Sphaerochaetaceae</taxon>
        <taxon>Sphaerochaeta</taxon>
    </lineage>
</organism>
<dbReference type="PRINTS" id="PR01755">
    <property type="entry name" value="SECFTRNLCASE"/>
</dbReference>
<dbReference type="InterPro" id="IPR022813">
    <property type="entry name" value="SecD/SecF_arch_bac"/>
</dbReference>
<feature type="transmembrane region" description="Helical" evidence="9">
    <location>
        <begin position="363"/>
        <end position="384"/>
    </location>
</feature>
<evidence type="ECO:0000256" key="9">
    <source>
        <dbReference type="HAMAP-Rule" id="MF_01464"/>
    </source>
</evidence>
<dbReference type="Gene3D" id="1.20.1640.10">
    <property type="entry name" value="Multidrug efflux transporter AcrB transmembrane domain"/>
    <property type="match status" value="1"/>
</dbReference>
<dbReference type="GO" id="GO:0065002">
    <property type="term" value="P:intracellular protein transmembrane transport"/>
    <property type="evidence" value="ECO:0007669"/>
    <property type="project" value="UniProtKB-UniRule"/>
</dbReference>
<dbReference type="InterPro" id="IPR022645">
    <property type="entry name" value="SecD/SecF_bac"/>
</dbReference>
<keyword evidence="6 9" id="KW-1133">Transmembrane helix</keyword>
<evidence type="ECO:0000256" key="2">
    <source>
        <dbReference type="ARBA" id="ARBA00022448"/>
    </source>
</evidence>
<feature type="transmembrane region" description="Helical" evidence="9">
    <location>
        <begin position="283"/>
        <end position="303"/>
    </location>
</feature>
<dbReference type="GO" id="GO:0043952">
    <property type="term" value="P:protein transport by the Sec complex"/>
    <property type="evidence" value="ECO:0007669"/>
    <property type="project" value="UniProtKB-UniRule"/>
</dbReference>
<dbReference type="GO" id="GO:0015450">
    <property type="term" value="F:protein-transporting ATPase activity"/>
    <property type="evidence" value="ECO:0007669"/>
    <property type="project" value="InterPro"/>
</dbReference>
<comment type="function">
    <text evidence="9">Part of the Sec protein translocase complex. Interacts with the SecYEG preprotein conducting channel. SecDF uses the proton motive force (PMF) to complete protein translocation after the ATP-dependent function of SecA.</text>
</comment>
<protein>
    <recommendedName>
        <fullName evidence="9">Protein-export membrane protein SecF</fullName>
    </recommendedName>
</protein>
<dbReference type="KEGG" id="sbu:SpiBuddy_2895"/>
<dbReference type="NCBIfam" id="TIGR00916">
    <property type="entry name" value="2A0604s01"/>
    <property type="match status" value="1"/>
</dbReference>
<evidence type="ECO:0000259" key="10">
    <source>
        <dbReference type="Pfam" id="PF02355"/>
    </source>
</evidence>
<dbReference type="InterPro" id="IPR005665">
    <property type="entry name" value="SecF_bac"/>
</dbReference>
<dbReference type="InterPro" id="IPR048634">
    <property type="entry name" value="SecD_SecF_C"/>
</dbReference>